<keyword evidence="7 11" id="KW-0256">Endoplasmic reticulum</keyword>
<evidence type="ECO:0000256" key="8">
    <source>
        <dbReference type="ARBA" id="ARBA00022989"/>
    </source>
</evidence>
<keyword evidence="9 11" id="KW-0472">Membrane</keyword>
<evidence type="ECO:0000256" key="4">
    <source>
        <dbReference type="ARBA" id="ARBA00022676"/>
    </source>
</evidence>
<keyword evidence="5" id="KW-0808">Transferase</keyword>
<evidence type="ECO:0000256" key="1">
    <source>
        <dbReference type="ARBA" id="ARBA00004477"/>
    </source>
</evidence>
<feature type="transmembrane region" description="Helical" evidence="11">
    <location>
        <begin position="253"/>
        <end position="273"/>
    </location>
</feature>
<dbReference type="OrthoDB" id="10066429at2759"/>
<dbReference type="PANTHER" id="PTHR22760:SF3">
    <property type="entry name" value="GPI MANNOSYLTRANSFERASE 4"/>
    <property type="match status" value="1"/>
</dbReference>
<comment type="pathway">
    <text evidence="2">Glycolipid biosynthesis; glycosylphosphatidylinositol-anchor biosynthesis.</text>
</comment>
<feature type="transmembrane region" description="Helical" evidence="11">
    <location>
        <begin position="225"/>
        <end position="247"/>
    </location>
</feature>
<dbReference type="Pfam" id="PF03901">
    <property type="entry name" value="Glyco_transf_22"/>
    <property type="match status" value="1"/>
</dbReference>
<dbReference type="AlphaFoldDB" id="A0A6H5HDN2"/>
<evidence type="ECO:0000256" key="7">
    <source>
        <dbReference type="ARBA" id="ARBA00022824"/>
    </source>
</evidence>
<dbReference type="EMBL" id="CADCXU010027785">
    <property type="protein sequence ID" value="CAB0014407.1"/>
    <property type="molecule type" value="Genomic_DNA"/>
</dbReference>
<evidence type="ECO:0000256" key="9">
    <source>
        <dbReference type="ARBA" id="ARBA00023136"/>
    </source>
</evidence>
<dbReference type="GO" id="GO:0006506">
    <property type="term" value="P:GPI anchor biosynthetic process"/>
    <property type="evidence" value="ECO:0007669"/>
    <property type="project" value="UniProtKB-KW"/>
</dbReference>
<feature type="transmembrane region" description="Helical" evidence="11">
    <location>
        <begin position="358"/>
        <end position="380"/>
    </location>
</feature>
<feature type="transmembrane region" description="Helical" evidence="11">
    <location>
        <begin position="85"/>
        <end position="106"/>
    </location>
</feature>
<evidence type="ECO:0000256" key="3">
    <source>
        <dbReference type="ARBA" id="ARBA00022502"/>
    </source>
</evidence>
<accession>A0A6H5HDN2</accession>
<feature type="transmembrane region" description="Helical" evidence="11">
    <location>
        <begin position="285"/>
        <end position="306"/>
    </location>
</feature>
<dbReference type="PANTHER" id="PTHR22760">
    <property type="entry name" value="GLYCOSYLTRANSFERASE"/>
    <property type="match status" value="1"/>
</dbReference>
<evidence type="ECO:0000313" key="12">
    <source>
        <dbReference type="EMBL" id="CAB0014407.1"/>
    </source>
</evidence>
<proteinExistence type="inferred from homology"/>
<reference evidence="12 13" key="1">
    <citation type="submission" date="2020-02" db="EMBL/GenBank/DDBJ databases">
        <authorList>
            <person name="Ferguson B K."/>
        </authorList>
    </citation>
    <scope>NUCLEOTIDE SEQUENCE [LARGE SCALE GENOMIC DNA]</scope>
</reference>
<evidence type="ECO:0000313" key="13">
    <source>
        <dbReference type="Proteomes" id="UP000479000"/>
    </source>
</evidence>
<keyword evidence="13" id="KW-1185">Reference proteome</keyword>
<keyword evidence="8 11" id="KW-1133">Transmembrane helix</keyword>
<evidence type="ECO:0000256" key="5">
    <source>
        <dbReference type="ARBA" id="ARBA00022679"/>
    </source>
</evidence>
<evidence type="ECO:0000256" key="11">
    <source>
        <dbReference type="RuleBase" id="RU363075"/>
    </source>
</evidence>
<feature type="transmembrane region" description="Helical" evidence="11">
    <location>
        <begin position="392"/>
        <end position="410"/>
    </location>
</feature>
<protein>
    <recommendedName>
        <fullName evidence="11">Mannosyltransferase</fullName>
        <ecNumber evidence="11">2.4.1.-</ecNumber>
    </recommendedName>
</protein>
<dbReference type="GO" id="GO:0000026">
    <property type="term" value="F:alpha-1,2-mannosyltransferase activity"/>
    <property type="evidence" value="ECO:0007669"/>
    <property type="project" value="TreeGrafter"/>
</dbReference>
<keyword evidence="4 11" id="KW-0328">Glycosyltransferase</keyword>
<sequence>MKRDIHETKDPEEKYEADPNFRPSVSLAPYWLLAALRLLLALAPQTGYIHPDEFFQSVEVINGDVFQVASNRPWEFNSSQPLRSVTLPFLVFGAPLLVLKNIAPFLSLWFDVSCITPYALLVVPRITSCLLSFVTDYCLYKICFLYGQNYRCRLITLASSFVMLIYGTRTFTNTIEMALASMLIYVVTESMAKSDQIIYQDEYLRDCYNNSNNIRDRIRYHRMRLALPWHSFTSVFFIASITVMGVFNRPTFLAFAFPPIFFWLLRGMGSQIIGISDFNMRTAALIVSSLPALFGLTLIDSVYYGALTMNEIRSKNVSILRDVVFTPFNFIKYNLNPQNLAEHGIHWRMTHFLVNVPLLYNVLGVAGLVTFAAILYRGVLKQYSTLPRVQSIIGLMTSSFILPIAALSVFPHQEARFLIPVTLPLTFLYTQRIRNIEDASSAITSRIQSTGHKVFMKREAKVPDIKDGLLIVWYVVNIGMALFFGFIHQAGVVPLLNHMNLEMTAKSRLTTVHLVTSHVYPLPVSFLFLKFGKPHQILDKSGYRAVVLFCRYQRARDFYNYELGSSISVDHIAIKLAVIIEQAEKTWSEKRMKYRVYYAAPSSLIKEVQSSCFSQGLNATIDRIFFPHLSTEALPTVASFNASDLLTVHGALKTLSDLAHQMGLALIRVTPLAKNHEPAAVLKKKPTDVTQDNRSFESGANERRILVKSEMATESSRIPDSLISVRPTAEQQSCPVVPQASCAAEFPLLTSH</sequence>
<evidence type="ECO:0000256" key="6">
    <source>
        <dbReference type="ARBA" id="ARBA00022692"/>
    </source>
</evidence>
<evidence type="ECO:0000256" key="2">
    <source>
        <dbReference type="ARBA" id="ARBA00004687"/>
    </source>
</evidence>
<keyword evidence="6 11" id="KW-0812">Transmembrane</keyword>
<comment type="subcellular location">
    <subcellularLocation>
        <location evidence="1 11">Endoplasmic reticulum membrane</location>
        <topology evidence="1 11">Multi-pass membrane protein</topology>
    </subcellularLocation>
</comment>
<name>A0A6H5HDN2_9HEMI</name>
<dbReference type="Proteomes" id="UP000479000">
    <property type="component" value="Unassembled WGS sequence"/>
</dbReference>
<feature type="transmembrane region" description="Helical" evidence="11">
    <location>
        <begin position="118"/>
        <end position="140"/>
    </location>
</feature>
<comment type="similarity">
    <text evidence="10">Belongs to the glycosyltransferase 22 family. PIGZ subfamily.</text>
</comment>
<dbReference type="GO" id="GO:0005789">
    <property type="term" value="C:endoplasmic reticulum membrane"/>
    <property type="evidence" value="ECO:0007669"/>
    <property type="project" value="UniProtKB-SubCell"/>
</dbReference>
<dbReference type="EC" id="2.4.1.-" evidence="11"/>
<dbReference type="InterPro" id="IPR005599">
    <property type="entry name" value="GPI_mannosylTrfase"/>
</dbReference>
<organism evidence="12 13">
    <name type="scientific">Nesidiocoris tenuis</name>
    <dbReference type="NCBI Taxonomy" id="355587"/>
    <lineage>
        <taxon>Eukaryota</taxon>
        <taxon>Metazoa</taxon>
        <taxon>Ecdysozoa</taxon>
        <taxon>Arthropoda</taxon>
        <taxon>Hexapoda</taxon>
        <taxon>Insecta</taxon>
        <taxon>Pterygota</taxon>
        <taxon>Neoptera</taxon>
        <taxon>Paraneoptera</taxon>
        <taxon>Hemiptera</taxon>
        <taxon>Heteroptera</taxon>
        <taxon>Panheteroptera</taxon>
        <taxon>Cimicomorpha</taxon>
        <taxon>Miridae</taxon>
        <taxon>Dicyphina</taxon>
        <taxon>Nesidiocoris</taxon>
    </lineage>
</organism>
<feature type="transmembrane region" description="Helical" evidence="11">
    <location>
        <begin position="471"/>
        <end position="496"/>
    </location>
</feature>
<gene>
    <name evidence="12" type="ORF">NTEN_LOCUS18838</name>
</gene>
<feature type="transmembrane region" description="Helical" evidence="11">
    <location>
        <begin position="174"/>
        <end position="192"/>
    </location>
</feature>
<keyword evidence="3" id="KW-0337">GPI-anchor biosynthesis</keyword>
<evidence type="ECO:0000256" key="10">
    <source>
        <dbReference type="ARBA" id="ARBA00038466"/>
    </source>
</evidence>